<evidence type="ECO:0000256" key="6">
    <source>
        <dbReference type="SAM" id="MobiDB-lite"/>
    </source>
</evidence>
<feature type="coiled-coil region" evidence="5">
    <location>
        <begin position="671"/>
        <end position="736"/>
    </location>
</feature>
<dbReference type="PROSITE" id="PS50913">
    <property type="entry name" value="GRIP"/>
    <property type="match status" value="1"/>
</dbReference>
<feature type="compositionally biased region" description="Low complexity" evidence="6">
    <location>
        <begin position="1461"/>
        <end position="1474"/>
    </location>
</feature>
<dbReference type="InterPro" id="IPR000237">
    <property type="entry name" value="GRIP_dom"/>
</dbReference>
<dbReference type="GO" id="GO:0005794">
    <property type="term" value="C:Golgi apparatus"/>
    <property type="evidence" value="ECO:0007669"/>
    <property type="project" value="TreeGrafter"/>
</dbReference>
<keyword evidence="9" id="KW-1185">Reference proteome</keyword>
<evidence type="ECO:0000313" key="9">
    <source>
        <dbReference type="Proteomes" id="UP000694569"/>
    </source>
</evidence>
<evidence type="ECO:0000256" key="4">
    <source>
        <dbReference type="ARBA" id="ARBA00023054"/>
    </source>
</evidence>
<dbReference type="Proteomes" id="UP000694569">
    <property type="component" value="Unplaced"/>
</dbReference>
<evidence type="ECO:0000256" key="3">
    <source>
        <dbReference type="ARBA" id="ARBA00022553"/>
    </source>
</evidence>
<evidence type="ECO:0000313" key="8">
    <source>
        <dbReference type="Ensembl" id="ENSLLEP00000009596.1"/>
    </source>
</evidence>
<sequence>MEDTGQDGILSPATQGAGKSKLDALPKEELIKFAKKQIVVIQKVKGRCTELEKEIDAMKSKPVNEGMDDVVQALSERLDSVLLEKAEIQQQLVLLKKEYAKTKHEAEDAVAKSCGLQKNWEEMCNGLSKEVDTLKMELQQSQRKHKEEVELLQRELQGALEKQNSLSDLLLLRENKEAENQKLEEEMKRLHRAYEEQMSNLNIALQSMAEEKHQEVAKLKDRASSNSEEYCRKIQSLHDELVNQKTLHQEEVSELIKQLEAVAMEYEVEKEKTLVLASQQTEKEETLIKEAEVIKITYENEIKLLREKLKEKSRAIDLALPENDKGEHLESLLSELESQHSILKDELIYTHNMKVELETEVQQLKAEHFHEREDLEFKINELHLAIEDYNCLIEKLKVQLQTTNAECERLKTDHHDSIQAIREEHKKEMAELKQGITSHFGNERSGFVYEIQVLKEQCARLELEKEEALNNYDSIQQTLLTFQTELGESAGKISQEFKAMKEQQATDVHELQQKLRSAYKDKNDLMETVNRLKTEADVFLSKQAGYEELQLQIIQLQQANEETKASLYQKEEMLKDMEVRLNQTTMQNTDLASSIGVTGKEISKLQERCKSEEARNLALQQEVEDQARCNTDLKQTIEQLTQQLHQSVSSNDKRQKEIENLKQLEMLAFDKQKMETELQNGSHEVSRLNEEKNMLSRDLDRLRSEHEGCSTLREELGELRVKLQEATQNKGQTEKLLETDKYLMEAVKSQLIVLLEALSLANNGEQDILLVLQDVSVAVCCMNQEKQRLTVQIDEMSVQLERQQEEFESQCTELRALLSDYSKEKVLLKGEMEDTVADKEALQIDLLEMKNALEKAKLENEDLLSQTEKLAADLDSIEKQNKSGHVESNQDVNLLAEHDSKIHSLTEELVSVKDLLSKAIASEQEKQMRVTELQNKIDIMQKGAKEKDEKNNKIKAVAVKAKKELDSSKKEVQSTKEELEKVKAERDHLSSSMKDLVHGAEGYRNLSLEYDRQEEQLETEKGRADNAVHQVEDLRKQLQVATVEQEKLKYLNEDIVARMETIQSNNKLLEAQILEMQRSRTALDKELEAEKLLKEQKLKDLNGAQKQIEELQSQLQKERKQLQKTMQELELVKKDAQQSTLMDMEIAHYDRLVKELNQTISNKSSQLEDLEQEVRIQKQKQEMLQEEISSLQGALEQHEEKSTKMKQLLVKTKKELADSKQTESDQLIFQASLKGELEASQQQVESYKIEVADLMAEKHKVQEQLRTLTEQHQRAGISYQQKVSTLQEECEAAKAEQATVRVEFESYKVRVHNVLKQQKNKSASQSEQEVFKQEKEHLQSMLDQVKAKLQETQQNLQMNIAELQVLQSEHDTLLDRHNKMLHETVAKEADLREKLCKAQSENTILTTEHTQAISQLSAQIEAQRNSFKDQIRHLQDDHRKTVETLQQQLSKVEAQLFQTKSESTVPSSASSQQSLKNLRERRTADLPILDMYSLAREEGEGMEMTDTESVSSAGTHVASLEQLLNTSDLRPDKFAEPPPWHPELSKEELAQKLSTTSKSVDHMSGLLHETEATNAILMEQITLLKNEIRRLERNQERDKSVANLEYLKNVLLQFIFLKAGSEKERLLPVIDTMLQLSPEEKGKLVAIAQGEEDAASRPAGWASYLHSWSGLR</sequence>
<feature type="coiled-coil region" evidence="5">
    <location>
        <begin position="41"/>
        <end position="315"/>
    </location>
</feature>
<dbReference type="OrthoDB" id="1926336at2759"/>
<dbReference type="GeneTree" id="ENSGT00950000183078"/>
<dbReference type="Ensembl" id="ENSLLET00000009961.1">
    <property type="protein sequence ID" value="ENSLLEP00000009596.1"/>
    <property type="gene ID" value="ENSLLEG00000006109.1"/>
</dbReference>
<gene>
    <name evidence="8" type="primary">GCC2</name>
</gene>
<organism evidence="8 9">
    <name type="scientific">Leptobrachium leishanense</name>
    <name type="common">Leishan spiny toad</name>
    <dbReference type="NCBI Taxonomy" id="445787"/>
    <lineage>
        <taxon>Eukaryota</taxon>
        <taxon>Metazoa</taxon>
        <taxon>Chordata</taxon>
        <taxon>Craniata</taxon>
        <taxon>Vertebrata</taxon>
        <taxon>Euteleostomi</taxon>
        <taxon>Amphibia</taxon>
        <taxon>Batrachia</taxon>
        <taxon>Anura</taxon>
        <taxon>Pelobatoidea</taxon>
        <taxon>Megophryidae</taxon>
        <taxon>Leptobrachium</taxon>
    </lineage>
</organism>
<accession>A0A8C5M6V5</accession>
<reference evidence="8" key="2">
    <citation type="submission" date="2025-09" db="UniProtKB">
        <authorList>
            <consortium name="Ensembl"/>
        </authorList>
    </citation>
    <scope>IDENTIFICATION</scope>
</reference>
<dbReference type="InterPro" id="IPR051841">
    <property type="entry name" value="MT-Golgi_org_protein"/>
</dbReference>
<dbReference type="SMART" id="SM00755">
    <property type="entry name" value="Grip"/>
    <property type="match status" value="1"/>
</dbReference>
<proteinExistence type="predicted"/>
<feature type="domain" description="GRIP" evidence="7">
    <location>
        <begin position="1597"/>
        <end position="1647"/>
    </location>
</feature>
<keyword evidence="2" id="KW-0963">Cytoplasm</keyword>
<reference evidence="8" key="1">
    <citation type="submission" date="2025-08" db="UniProtKB">
        <authorList>
            <consortium name="Ensembl"/>
        </authorList>
    </citation>
    <scope>IDENTIFICATION</scope>
</reference>
<feature type="region of interest" description="Disordered" evidence="6">
    <location>
        <begin position="1458"/>
        <end position="1482"/>
    </location>
</feature>
<feature type="coiled-coil region" evidence="5">
    <location>
        <begin position="451"/>
        <end position="478"/>
    </location>
</feature>
<keyword evidence="4 5" id="KW-0175">Coiled coil</keyword>
<keyword evidence="3" id="KW-0597">Phosphoprotein</keyword>
<protein>
    <submittedName>
        <fullName evidence="8">GRIP and coiled-coil domain containing 2</fullName>
    </submittedName>
</protein>
<feature type="coiled-coil region" evidence="5">
    <location>
        <begin position="1567"/>
        <end position="1601"/>
    </location>
</feature>
<dbReference type="InterPro" id="IPR032023">
    <property type="entry name" value="GCC2_Rab_bind"/>
</dbReference>
<dbReference type="FunFam" id="1.10.220.60:FF:000003">
    <property type="entry name" value="GRIP and coiled-coil domain-containing protein 2"/>
    <property type="match status" value="1"/>
</dbReference>
<feature type="region of interest" description="Disordered" evidence="6">
    <location>
        <begin position="1"/>
        <end position="21"/>
    </location>
</feature>
<feature type="coiled-coil region" evidence="5">
    <location>
        <begin position="786"/>
        <end position="880"/>
    </location>
</feature>
<name>A0A8C5M6V5_9ANUR</name>
<evidence type="ECO:0000256" key="2">
    <source>
        <dbReference type="ARBA" id="ARBA00022490"/>
    </source>
</evidence>
<feature type="coiled-coil region" evidence="5">
    <location>
        <begin position="508"/>
        <end position="566"/>
    </location>
</feature>
<evidence type="ECO:0000259" key="7">
    <source>
        <dbReference type="PROSITE" id="PS50913"/>
    </source>
</evidence>
<evidence type="ECO:0000256" key="5">
    <source>
        <dbReference type="SAM" id="Coils"/>
    </source>
</evidence>
<feature type="coiled-coil region" evidence="5">
    <location>
        <begin position="930"/>
        <end position="1303"/>
    </location>
</feature>
<dbReference type="PANTHER" id="PTHR18902:SF25">
    <property type="entry name" value="GRIP AND COILED-COIL DOMAIN-CONTAINING PROTEIN 2"/>
    <property type="match status" value="1"/>
</dbReference>
<dbReference type="Pfam" id="PF01465">
    <property type="entry name" value="GRIP"/>
    <property type="match status" value="1"/>
</dbReference>
<feature type="coiled-coil region" evidence="5">
    <location>
        <begin position="602"/>
        <end position="643"/>
    </location>
</feature>
<dbReference type="Gene3D" id="1.10.220.60">
    <property type="entry name" value="GRIP domain"/>
    <property type="match status" value="1"/>
</dbReference>
<feature type="coiled-coil region" evidence="5">
    <location>
        <begin position="354"/>
        <end position="413"/>
    </location>
</feature>
<dbReference type="Pfam" id="PF16704">
    <property type="entry name" value="Rab_bind"/>
    <property type="match status" value="1"/>
</dbReference>
<dbReference type="PANTHER" id="PTHR18902">
    <property type="entry name" value="NUCLEAR MITOTIC APPARATUS PROTEIN 1-RELATED"/>
    <property type="match status" value="1"/>
</dbReference>
<evidence type="ECO:0000256" key="1">
    <source>
        <dbReference type="ARBA" id="ARBA00004496"/>
    </source>
</evidence>
<comment type="subcellular location">
    <subcellularLocation>
        <location evidence="1">Cytoplasm</location>
    </subcellularLocation>
</comment>
<feature type="coiled-coil region" evidence="5">
    <location>
        <begin position="1328"/>
        <end position="1369"/>
    </location>
</feature>
<dbReference type="GO" id="GO:0034499">
    <property type="term" value="P:late endosome to Golgi transport"/>
    <property type="evidence" value="ECO:0007669"/>
    <property type="project" value="TreeGrafter"/>
</dbReference>